<accession>A0A1W4X8D7</accession>
<dbReference type="NCBIfam" id="TIGR00251">
    <property type="entry name" value="DUF167 family protein"/>
    <property type="match status" value="1"/>
</dbReference>
<dbReference type="KEGG" id="apln:108741835"/>
<proteinExistence type="inferred from homology"/>
<dbReference type="InParanoid" id="A0A1W4X8D7"/>
<dbReference type="PANTHER" id="PTHR13420">
    <property type="entry name" value="UPF0235 PROTEIN C15ORF40"/>
    <property type="match status" value="1"/>
</dbReference>
<dbReference type="PANTHER" id="PTHR13420:SF7">
    <property type="entry name" value="UPF0235 PROTEIN C15ORF40"/>
    <property type="match status" value="1"/>
</dbReference>
<dbReference type="OrthoDB" id="244097at2759"/>
<evidence type="ECO:0000313" key="2">
    <source>
        <dbReference type="Proteomes" id="UP000192223"/>
    </source>
</evidence>
<dbReference type="GO" id="GO:0005737">
    <property type="term" value="C:cytoplasm"/>
    <property type="evidence" value="ECO:0007669"/>
    <property type="project" value="TreeGrafter"/>
</dbReference>
<comment type="similarity">
    <text evidence="1">Belongs to the UPF0235 family.</text>
</comment>
<dbReference type="HAMAP" id="MF_00634">
    <property type="entry name" value="UPF0235"/>
    <property type="match status" value="1"/>
</dbReference>
<reference evidence="3" key="1">
    <citation type="submission" date="2025-08" db="UniProtKB">
        <authorList>
            <consortium name="RefSeq"/>
        </authorList>
    </citation>
    <scope>IDENTIFICATION</scope>
    <source>
        <tissue evidence="3">Entire body</tissue>
    </source>
</reference>
<dbReference type="STRING" id="224129.A0A1W4X8D7"/>
<dbReference type="FunCoup" id="A0A1W4X8D7">
    <property type="interactions" value="701"/>
</dbReference>
<gene>
    <name evidence="3" type="primary">LOC108741835</name>
</gene>
<dbReference type="Pfam" id="PF02594">
    <property type="entry name" value="DUF167"/>
    <property type="match status" value="1"/>
</dbReference>
<keyword evidence="2" id="KW-1185">Reference proteome</keyword>
<dbReference type="Gene3D" id="3.30.1200.10">
    <property type="entry name" value="YggU-like"/>
    <property type="match status" value="1"/>
</dbReference>
<dbReference type="SMART" id="SM01152">
    <property type="entry name" value="DUF167"/>
    <property type="match status" value="1"/>
</dbReference>
<dbReference type="InterPro" id="IPR003746">
    <property type="entry name" value="DUF167"/>
</dbReference>
<evidence type="ECO:0000313" key="3">
    <source>
        <dbReference type="RefSeq" id="XP_018332294.1"/>
    </source>
</evidence>
<organism evidence="2 3">
    <name type="scientific">Agrilus planipennis</name>
    <name type="common">Emerald ash borer</name>
    <name type="synonym">Agrilus marcopoli</name>
    <dbReference type="NCBI Taxonomy" id="224129"/>
    <lineage>
        <taxon>Eukaryota</taxon>
        <taxon>Metazoa</taxon>
        <taxon>Ecdysozoa</taxon>
        <taxon>Arthropoda</taxon>
        <taxon>Hexapoda</taxon>
        <taxon>Insecta</taxon>
        <taxon>Pterygota</taxon>
        <taxon>Neoptera</taxon>
        <taxon>Endopterygota</taxon>
        <taxon>Coleoptera</taxon>
        <taxon>Polyphaga</taxon>
        <taxon>Elateriformia</taxon>
        <taxon>Buprestoidea</taxon>
        <taxon>Buprestidae</taxon>
        <taxon>Agrilinae</taxon>
        <taxon>Agrilus</taxon>
    </lineage>
</organism>
<name>A0A1W4X8D7_AGRPL</name>
<dbReference type="AlphaFoldDB" id="A0A1W4X8D7"/>
<dbReference type="Proteomes" id="UP000192223">
    <property type="component" value="Unplaced"/>
</dbReference>
<dbReference type="GeneID" id="108741835"/>
<dbReference type="InterPro" id="IPR036591">
    <property type="entry name" value="YggU-like_sf"/>
</dbReference>
<sequence>MRNSYNKLSNLHILRAGMSSSKKTKKDKLTTNHETSSCSAITLDKSKCVIIKVLAKPGAKQNAITEISEEGVGIQINAPPVDGEANTELIKYLSKVLGLRKSDLSLDRGSKSRQKIVKVDQNLLSVDDVFKLLNIEIKN</sequence>
<evidence type="ECO:0000256" key="1">
    <source>
        <dbReference type="ARBA" id="ARBA00010364"/>
    </source>
</evidence>
<protein>
    <submittedName>
        <fullName evidence="3">UPF0235 protein C15orf40 homolog</fullName>
    </submittedName>
</protein>
<dbReference type="SUPFAM" id="SSF69786">
    <property type="entry name" value="YggU-like"/>
    <property type="match status" value="1"/>
</dbReference>
<dbReference type="RefSeq" id="XP_018332294.1">
    <property type="nucleotide sequence ID" value="XM_018476792.2"/>
</dbReference>